<dbReference type="Proteomes" id="UP000593567">
    <property type="component" value="Unassembled WGS sequence"/>
</dbReference>
<dbReference type="Gene3D" id="3.90.1420.10">
    <property type="entry name" value="Rubisco LSMT, substrate-binding domain"/>
    <property type="match status" value="1"/>
</dbReference>
<evidence type="ECO:0000256" key="3">
    <source>
        <dbReference type="ARBA" id="ARBA00022691"/>
    </source>
</evidence>
<feature type="domain" description="SET" evidence="5">
    <location>
        <begin position="79"/>
        <end position="320"/>
    </location>
</feature>
<protein>
    <submittedName>
        <fullName evidence="6">SETD6</fullName>
    </submittedName>
</protein>
<reference evidence="6" key="1">
    <citation type="submission" date="2020-06" db="EMBL/GenBank/DDBJ databases">
        <title>Draft genome of Bugula neritina, a colonial animal packing powerful symbionts and potential medicines.</title>
        <authorList>
            <person name="Rayko M."/>
        </authorList>
    </citation>
    <scope>NUCLEOTIDE SEQUENCE [LARGE SCALE GENOMIC DNA]</scope>
    <source>
        <strain evidence="6">Kwan_BN1</strain>
    </source>
</reference>
<dbReference type="InterPro" id="IPR036464">
    <property type="entry name" value="Rubisco_LSMT_subst-bd_sf"/>
</dbReference>
<dbReference type="PANTHER" id="PTHR13271:SF34">
    <property type="entry name" value="N-LYSINE METHYLTRANSFERASE SETD6"/>
    <property type="match status" value="1"/>
</dbReference>
<dbReference type="SUPFAM" id="SSF82199">
    <property type="entry name" value="SET domain"/>
    <property type="match status" value="1"/>
</dbReference>
<dbReference type="PANTHER" id="PTHR13271">
    <property type="entry name" value="UNCHARACTERIZED PUTATIVE METHYLTRANSFERASE"/>
    <property type="match status" value="1"/>
</dbReference>
<dbReference type="InterPro" id="IPR044430">
    <property type="entry name" value="SETD6_SET"/>
</dbReference>
<keyword evidence="7" id="KW-1185">Reference proteome</keyword>
<dbReference type="InterPro" id="IPR046341">
    <property type="entry name" value="SET_dom_sf"/>
</dbReference>
<dbReference type="OrthoDB" id="341421at2759"/>
<evidence type="ECO:0000256" key="1">
    <source>
        <dbReference type="ARBA" id="ARBA00022603"/>
    </source>
</evidence>
<keyword evidence="2" id="KW-0808">Transferase</keyword>
<comment type="caution">
    <text evidence="6">The sequence shown here is derived from an EMBL/GenBank/DDBJ whole genome shotgun (WGS) entry which is preliminary data.</text>
</comment>
<dbReference type="EMBL" id="VXIV02001763">
    <property type="protein sequence ID" value="KAF6030023.1"/>
    <property type="molecule type" value="Genomic_DNA"/>
</dbReference>
<dbReference type="FunFam" id="3.90.1410.10:FF:000007">
    <property type="entry name" value="Ribosomal lysine N-methyltransferase 4"/>
    <property type="match status" value="1"/>
</dbReference>
<keyword evidence="3" id="KW-0949">S-adenosyl-L-methionine</keyword>
<evidence type="ECO:0000313" key="6">
    <source>
        <dbReference type="EMBL" id="KAF6030023.1"/>
    </source>
</evidence>
<evidence type="ECO:0000256" key="4">
    <source>
        <dbReference type="SAM" id="MobiDB-lite"/>
    </source>
</evidence>
<dbReference type="CDD" id="cd19178">
    <property type="entry name" value="SET_SETD6"/>
    <property type="match status" value="1"/>
</dbReference>
<gene>
    <name evidence="6" type="ORF">EB796_011678</name>
</gene>
<dbReference type="Gene3D" id="3.90.1410.10">
    <property type="entry name" value="set domain protein methyltransferase, domain 1"/>
    <property type="match status" value="1"/>
</dbReference>
<feature type="compositionally biased region" description="Basic and acidic residues" evidence="4">
    <location>
        <begin position="33"/>
        <end position="42"/>
    </location>
</feature>
<feature type="compositionally biased region" description="Low complexity" evidence="4">
    <location>
        <begin position="50"/>
        <end position="66"/>
    </location>
</feature>
<dbReference type="GO" id="GO:0032259">
    <property type="term" value="P:methylation"/>
    <property type="evidence" value="ECO:0007669"/>
    <property type="project" value="UniProtKB-KW"/>
</dbReference>
<proteinExistence type="predicted"/>
<accession>A0A7J7JVP6</accession>
<dbReference type="Pfam" id="PF00856">
    <property type="entry name" value="SET"/>
    <property type="match status" value="1"/>
</dbReference>
<dbReference type="InterPro" id="IPR050600">
    <property type="entry name" value="SETD3_SETD6_MTase"/>
</dbReference>
<feature type="region of interest" description="Disordered" evidence="4">
    <location>
        <begin position="17"/>
        <end position="66"/>
    </location>
</feature>
<sequence>MRYCWFYLVICFPSKMPKTPRRKQTLRAQRSQRTKDEWHENLETDGSGRPTSITTNTETPTESSHSTQLQKFLSWAKRNGIVLNDKVICCDEAGGVSANYGMMAADDIKKGENIFILPRPAALTPHNSAIAEFIQQNEDSLRSNSGWLPLILALMYERLNPESKWREYLDTFPNFHDMELPMFWPLSELDSELSGTGMVHSVATDIQNMRKEFEEVLLPVIERNPEIFRHEKFRDFQFAKQTSAFIMAYSFTDDITSNQDDEDDSDDEADSAPSTIMVPMADLLNHVPDHNAELNVGEATFRMIAVKDIRKGEEIYNTYGKISNYTLLLMYGFCVKPLSNPYNTTELRLPALRQACEQTGFPDAALRFDWLDKKLATECADYDGTMSAEVKNYINRQSICLHVSGLCDSSSILKSILKVLRMDREELEAKLAALNARDAAGDAADSDEDEEWLSDDEEDFDISKDKLSNMDSVTKVMLSKVADIMLDELSSPSGADESKLTRKQLYSKYVRDGQILQLKNLKQWLTWYD</sequence>
<evidence type="ECO:0000256" key="2">
    <source>
        <dbReference type="ARBA" id="ARBA00022679"/>
    </source>
</evidence>
<evidence type="ECO:0000259" key="5">
    <source>
        <dbReference type="PROSITE" id="PS50280"/>
    </source>
</evidence>
<organism evidence="6 7">
    <name type="scientific">Bugula neritina</name>
    <name type="common">Brown bryozoan</name>
    <name type="synonym">Sertularia neritina</name>
    <dbReference type="NCBI Taxonomy" id="10212"/>
    <lineage>
        <taxon>Eukaryota</taxon>
        <taxon>Metazoa</taxon>
        <taxon>Spiralia</taxon>
        <taxon>Lophotrochozoa</taxon>
        <taxon>Bryozoa</taxon>
        <taxon>Gymnolaemata</taxon>
        <taxon>Cheilostomatida</taxon>
        <taxon>Flustrina</taxon>
        <taxon>Buguloidea</taxon>
        <taxon>Bugulidae</taxon>
        <taxon>Bugula</taxon>
    </lineage>
</organism>
<dbReference type="InterPro" id="IPR001214">
    <property type="entry name" value="SET_dom"/>
</dbReference>
<dbReference type="GO" id="GO:0005634">
    <property type="term" value="C:nucleus"/>
    <property type="evidence" value="ECO:0007669"/>
    <property type="project" value="TreeGrafter"/>
</dbReference>
<dbReference type="GO" id="GO:0016279">
    <property type="term" value="F:protein-lysine N-methyltransferase activity"/>
    <property type="evidence" value="ECO:0007669"/>
    <property type="project" value="InterPro"/>
</dbReference>
<keyword evidence="1" id="KW-0489">Methyltransferase</keyword>
<evidence type="ECO:0000313" key="7">
    <source>
        <dbReference type="Proteomes" id="UP000593567"/>
    </source>
</evidence>
<dbReference type="AlphaFoldDB" id="A0A7J7JVP6"/>
<dbReference type="PROSITE" id="PS50280">
    <property type="entry name" value="SET"/>
    <property type="match status" value="1"/>
</dbReference>
<name>A0A7J7JVP6_BUGNE</name>